<organism evidence="4 5">
    <name type="scientific">Nocardia higoensis</name>
    <dbReference type="NCBI Taxonomy" id="228599"/>
    <lineage>
        <taxon>Bacteria</taxon>
        <taxon>Bacillati</taxon>
        <taxon>Actinomycetota</taxon>
        <taxon>Actinomycetes</taxon>
        <taxon>Mycobacteriales</taxon>
        <taxon>Nocardiaceae</taxon>
        <taxon>Nocardia</taxon>
    </lineage>
</organism>
<feature type="domain" description="Fe/B12 periplasmic-binding" evidence="3">
    <location>
        <begin position="56"/>
        <end position="338"/>
    </location>
</feature>
<evidence type="ECO:0000313" key="4">
    <source>
        <dbReference type="EMBL" id="MBF6353566.1"/>
    </source>
</evidence>
<dbReference type="SUPFAM" id="SSF53807">
    <property type="entry name" value="Helical backbone' metal receptor"/>
    <property type="match status" value="1"/>
</dbReference>
<sequence length="338" mass="35881">MRLTRTGSAFAAAVALLATVTACGAEVEQPAAAGDAAAVTVVNCGTPLTVEGVPQRVVANDTGITEIMFALGLADRLVGYTSYPGKERDVESSPWRAEFESTPELGLAFTREIVQAAAPDFVFAGWNYGFKESTGLTPDWVRSIGAVPYQLTEACRQPGSDRRGVMEPLDALYADLTNLGNIFGVRDRADELVAGYRAQVAEAAASAPEGQEPARVFLFDSATPEPFTSGRRAAPSQIIREAGGANIFDDIDNSWTSTSWEAAAQRDPQAIVIVDYGAGPENSVSAKIEQLRQHPLMAGTAAVREDNIIALPYAALVEGPRNPQAVVTVAEFLRSKGF</sequence>
<dbReference type="PANTHER" id="PTHR30535">
    <property type="entry name" value="VITAMIN B12-BINDING PROTEIN"/>
    <property type="match status" value="1"/>
</dbReference>
<protein>
    <submittedName>
        <fullName evidence="4">ABC transporter substrate-binding protein</fullName>
    </submittedName>
</protein>
<dbReference type="InterPro" id="IPR002491">
    <property type="entry name" value="ABC_transptr_periplasmic_BD"/>
</dbReference>
<evidence type="ECO:0000259" key="3">
    <source>
        <dbReference type="PROSITE" id="PS50983"/>
    </source>
</evidence>
<dbReference type="Pfam" id="PF01497">
    <property type="entry name" value="Peripla_BP_2"/>
    <property type="match status" value="1"/>
</dbReference>
<evidence type="ECO:0000313" key="5">
    <source>
        <dbReference type="Proteomes" id="UP000707731"/>
    </source>
</evidence>
<dbReference type="EMBL" id="JADLQN010000001">
    <property type="protein sequence ID" value="MBF6353566.1"/>
    <property type="molecule type" value="Genomic_DNA"/>
</dbReference>
<comment type="caution">
    <text evidence="4">The sequence shown here is derived from an EMBL/GenBank/DDBJ whole genome shotgun (WGS) entry which is preliminary data.</text>
</comment>
<feature type="chain" id="PRO_5045755082" evidence="2">
    <location>
        <begin position="25"/>
        <end position="338"/>
    </location>
</feature>
<name>A0ABS0D506_9NOCA</name>
<feature type="signal peptide" evidence="2">
    <location>
        <begin position="1"/>
        <end position="24"/>
    </location>
</feature>
<dbReference type="InterPro" id="IPR050902">
    <property type="entry name" value="ABC_Transporter_SBP"/>
</dbReference>
<dbReference type="PROSITE" id="PS51257">
    <property type="entry name" value="PROKAR_LIPOPROTEIN"/>
    <property type="match status" value="1"/>
</dbReference>
<reference evidence="4 5" key="1">
    <citation type="submission" date="2020-10" db="EMBL/GenBank/DDBJ databases">
        <title>Identification of Nocardia species via Next-generation sequencing and recognition of intraspecies genetic diversity.</title>
        <authorList>
            <person name="Li P."/>
            <person name="Li P."/>
            <person name="Lu B."/>
        </authorList>
    </citation>
    <scope>NUCLEOTIDE SEQUENCE [LARGE SCALE GENOMIC DNA]</scope>
    <source>
        <strain evidence="4 5">BJ06-0143</strain>
    </source>
</reference>
<dbReference type="PROSITE" id="PS50983">
    <property type="entry name" value="FE_B12_PBP"/>
    <property type="match status" value="1"/>
</dbReference>
<comment type="similarity">
    <text evidence="1">Belongs to the bacterial solute-binding protein 8 family.</text>
</comment>
<evidence type="ECO:0000256" key="1">
    <source>
        <dbReference type="ARBA" id="ARBA00008814"/>
    </source>
</evidence>
<accession>A0ABS0D506</accession>
<dbReference type="Gene3D" id="3.40.50.1980">
    <property type="entry name" value="Nitrogenase molybdenum iron protein domain"/>
    <property type="match status" value="2"/>
</dbReference>
<proteinExistence type="inferred from homology"/>
<evidence type="ECO:0000256" key="2">
    <source>
        <dbReference type="SAM" id="SignalP"/>
    </source>
</evidence>
<gene>
    <name evidence="4" type="ORF">IU449_03210</name>
</gene>
<dbReference type="Proteomes" id="UP000707731">
    <property type="component" value="Unassembled WGS sequence"/>
</dbReference>
<keyword evidence="2" id="KW-0732">Signal</keyword>
<dbReference type="RefSeq" id="WP_195000455.1">
    <property type="nucleotide sequence ID" value="NZ_JADLQN010000001.1"/>
</dbReference>
<keyword evidence="5" id="KW-1185">Reference proteome</keyword>
<dbReference type="PANTHER" id="PTHR30535:SF7">
    <property type="entry name" value="IRON(III) DICITRATE-BINDING PROTEIN"/>
    <property type="match status" value="1"/>
</dbReference>